<dbReference type="EMBL" id="CADCTG010000226">
    <property type="protein sequence ID" value="CAA9268220.1"/>
    <property type="molecule type" value="Genomic_DNA"/>
</dbReference>
<sequence length="260" mass="27423">MSAHQEGRDGFFIGWSDRLPRGLGRFLLVLAVLVVGGVSLLGLALSGGVEDPGSGDFDWAAGERTLQGVLTAQPYPVLWLPPAPGRPRAHGVLLSGNGKAGVPIDPATMEGRLVEATGLMLRRGTIEMMQVKGDPTPRDPTVAPDGGSGALVAEPVPLGRWRMVGEICDGKCYAGAMRPSTGLSHRACANLCLIGGIPPVFVSAGAIEGTSFFLMADKDGRRLPDGVRDLVALRVQLEGEVERRGDLLVFKVDLDRARVL</sequence>
<feature type="transmembrane region" description="Helical" evidence="1">
    <location>
        <begin position="26"/>
        <end position="45"/>
    </location>
</feature>
<accession>A0A6J4J1V4</accession>
<protein>
    <submittedName>
        <fullName evidence="2">Uncharacterized protein</fullName>
    </submittedName>
</protein>
<dbReference type="AlphaFoldDB" id="A0A6J4J1V4"/>
<name>A0A6J4J1V4_9PROT</name>
<evidence type="ECO:0000256" key="1">
    <source>
        <dbReference type="SAM" id="Phobius"/>
    </source>
</evidence>
<reference evidence="2" key="1">
    <citation type="submission" date="2020-02" db="EMBL/GenBank/DDBJ databases">
        <authorList>
            <person name="Meier V. D."/>
        </authorList>
    </citation>
    <scope>NUCLEOTIDE SEQUENCE</scope>
    <source>
        <strain evidence="2">AVDCRST_MAG08</strain>
    </source>
</reference>
<keyword evidence="1" id="KW-0812">Transmembrane</keyword>
<gene>
    <name evidence="2" type="ORF">AVDCRST_MAG08-3054</name>
</gene>
<proteinExistence type="predicted"/>
<keyword evidence="1" id="KW-0472">Membrane</keyword>
<keyword evidence="1" id="KW-1133">Transmembrane helix</keyword>
<evidence type="ECO:0000313" key="2">
    <source>
        <dbReference type="EMBL" id="CAA9268220.1"/>
    </source>
</evidence>
<organism evidence="2">
    <name type="scientific">uncultured Acetobacteraceae bacterium</name>
    <dbReference type="NCBI Taxonomy" id="169975"/>
    <lineage>
        <taxon>Bacteria</taxon>
        <taxon>Pseudomonadati</taxon>
        <taxon>Pseudomonadota</taxon>
        <taxon>Alphaproteobacteria</taxon>
        <taxon>Acetobacterales</taxon>
        <taxon>Acetobacteraceae</taxon>
        <taxon>environmental samples</taxon>
    </lineage>
</organism>